<proteinExistence type="predicted"/>
<comment type="subcellular location">
    <subcellularLocation>
        <location evidence="1">Nucleus</location>
    </subcellularLocation>
</comment>
<dbReference type="Proteomes" id="UP001168146">
    <property type="component" value="Unassembled WGS sequence"/>
</dbReference>
<evidence type="ECO:0000256" key="2">
    <source>
        <dbReference type="ARBA" id="ARBA00023242"/>
    </source>
</evidence>
<name>A0AAN6FTQ2_9PEZI</name>
<dbReference type="AlphaFoldDB" id="A0AAN6FTQ2"/>
<evidence type="ECO:0000256" key="3">
    <source>
        <dbReference type="SAM" id="MobiDB-lite"/>
    </source>
</evidence>
<feature type="compositionally biased region" description="Low complexity" evidence="3">
    <location>
        <begin position="206"/>
        <end position="215"/>
    </location>
</feature>
<dbReference type="PANTHER" id="PTHR13495:SF0">
    <property type="entry name" value="PSME3-INTERACTING PROTEIN"/>
    <property type="match status" value="1"/>
</dbReference>
<keyword evidence="2" id="KW-0539">Nucleus</keyword>
<feature type="domain" description="FAM192A/Fyv6 N-terminal" evidence="4">
    <location>
        <begin position="4"/>
        <end position="109"/>
    </location>
</feature>
<evidence type="ECO:0000256" key="1">
    <source>
        <dbReference type="ARBA" id="ARBA00004123"/>
    </source>
</evidence>
<feature type="region of interest" description="Disordered" evidence="3">
    <location>
        <begin position="1"/>
        <end position="22"/>
    </location>
</feature>
<dbReference type="EMBL" id="JASUXU010000012">
    <property type="protein sequence ID" value="KAK0323696.1"/>
    <property type="molecule type" value="Genomic_DNA"/>
</dbReference>
<evidence type="ECO:0000313" key="5">
    <source>
        <dbReference type="EMBL" id="KAK0323696.1"/>
    </source>
</evidence>
<gene>
    <name evidence="5" type="ORF">LTR82_005443</name>
</gene>
<protein>
    <recommendedName>
        <fullName evidence="4">FAM192A/Fyv6 N-terminal domain-containing protein</fullName>
    </recommendedName>
</protein>
<feature type="compositionally biased region" description="Basic and acidic residues" evidence="3">
    <location>
        <begin position="91"/>
        <end position="120"/>
    </location>
</feature>
<organism evidence="5 6">
    <name type="scientific">Friedmanniomyces endolithicus</name>
    <dbReference type="NCBI Taxonomy" id="329885"/>
    <lineage>
        <taxon>Eukaryota</taxon>
        <taxon>Fungi</taxon>
        <taxon>Dikarya</taxon>
        <taxon>Ascomycota</taxon>
        <taxon>Pezizomycotina</taxon>
        <taxon>Dothideomycetes</taxon>
        <taxon>Dothideomycetidae</taxon>
        <taxon>Mycosphaerellales</taxon>
        <taxon>Teratosphaeriaceae</taxon>
        <taxon>Friedmanniomyces</taxon>
    </lineage>
</organism>
<evidence type="ECO:0000259" key="4">
    <source>
        <dbReference type="Pfam" id="PF10187"/>
    </source>
</evidence>
<evidence type="ECO:0000313" key="6">
    <source>
        <dbReference type="Proteomes" id="UP001168146"/>
    </source>
</evidence>
<feature type="region of interest" description="Disordered" evidence="3">
    <location>
        <begin position="84"/>
        <end position="235"/>
    </location>
</feature>
<accession>A0AAN6FTQ2</accession>
<dbReference type="InterPro" id="IPR019331">
    <property type="entry name" value="FAM192A/Fyv6_N"/>
</dbReference>
<feature type="compositionally biased region" description="Basic and acidic residues" evidence="3">
    <location>
        <begin position="178"/>
        <end position="194"/>
    </location>
</feature>
<dbReference type="InterPro" id="IPR039845">
    <property type="entry name" value="FAM192A"/>
</dbReference>
<dbReference type="Pfam" id="PF10187">
    <property type="entry name" value="FAM192A_Fyv6_N"/>
    <property type="match status" value="1"/>
</dbReference>
<dbReference type="GO" id="GO:0005634">
    <property type="term" value="C:nucleus"/>
    <property type="evidence" value="ECO:0007669"/>
    <property type="project" value="UniProtKB-SubCell"/>
</dbReference>
<sequence>MSRFVSAGDDGQPPTERDEAWSKAQLQIEATKQQKAIANQQGSGPSLFDTLQANKAAKQEAFEEAARLRNQFRSLDEDEVDFLASVSSASRTKEAEVKRETEEQLEAFRKQQEEAEKAAGLDESVDDPAPTEAWSGGSRKRKKGRDKDGPGGLKLRRVSTTGKDDTASRASPTVPASMERHESNSAETAREHVPKAKGCNELLASKKPTAADAPKTTPPPVAMLGLGAYSSDEDS</sequence>
<reference evidence="5" key="1">
    <citation type="submission" date="2021-12" db="EMBL/GenBank/DDBJ databases">
        <title>Black yeast isolated from Biological Soil Crust.</title>
        <authorList>
            <person name="Kurbessoian T."/>
        </authorList>
    </citation>
    <scope>NUCLEOTIDE SEQUENCE</scope>
    <source>
        <strain evidence="5">CCFEE 5208</strain>
    </source>
</reference>
<comment type="caution">
    <text evidence="5">The sequence shown here is derived from an EMBL/GenBank/DDBJ whole genome shotgun (WGS) entry which is preliminary data.</text>
</comment>
<dbReference type="PANTHER" id="PTHR13495">
    <property type="entry name" value="NEFA-INTERACTING NUCLEAR PROTEIN NIP30"/>
    <property type="match status" value="1"/>
</dbReference>